<feature type="transmembrane region" description="Helical" evidence="10">
    <location>
        <begin position="158"/>
        <end position="174"/>
    </location>
</feature>
<comment type="subcellular location">
    <subcellularLocation>
        <location evidence="1">Membrane</location>
        <topology evidence="1">Multi-pass membrane protein</topology>
    </subcellularLocation>
</comment>
<dbReference type="GO" id="GO:0005886">
    <property type="term" value="C:plasma membrane"/>
    <property type="evidence" value="ECO:0007669"/>
    <property type="project" value="TreeGrafter"/>
</dbReference>
<keyword evidence="6 10" id="KW-0812">Transmembrane</keyword>
<evidence type="ECO:0000256" key="6">
    <source>
        <dbReference type="ARBA" id="ARBA00022692"/>
    </source>
</evidence>
<evidence type="ECO:0000256" key="1">
    <source>
        <dbReference type="ARBA" id="ARBA00004141"/>
    </source>
</evidence>
<evidence type="ECO:0000256" key="4">
    <source>
        <dbReference type="ARBA" id="ARBA00022519"/>
    </source>
</evidence>
<dbReference type="GO" id="GO:0009675">
    <property type="term" value="F:high-affinity sulfate:proton symporter activity"/>
    <property type="evidence" value="ECO:0007669"/>
    <property type="project" value="TreeGrafter"/>
</dbReference>
<evidence type="ECO:0000256" key="3">
    <source>
        <dbReference type="ARBA" id="ARBA00022475"/>
    </source>
</evidence>
<evidence type="ECO:0000256" key="2">
    <source>
        <dbReference type="ARBA" id="ARBA00022448"/>
    </source>
</evidence>
<keyword evidence="3" id="KW-1003">Cell membrane</keyword>
<proteinExistence type="predicted"/>
<keyword evidence="8" id="KW-0764">Sulfate transport</keyword>
<dbReference type="GO" id="GO:0019344">
    <property type="term" value="P:cysteine biosynthetic process"/>
    <property type="evidence" value="ECO:0007669"/>
    <property type="project" value="TreeGrafter"/>
</dbReference>
<keyword evidence="9 10" id="KW-0472">Membrane</keyword>
<evidence type="ECO:0000256" key="9">
    <source>
        <dbReference type="ARBA" id="ARBA00023136"/>
    </source>
</evidence>
<gene>
    <name evidence="11" type="ORF">X474_05100</name>
</gene>
<dbReference type="AlphaFoldDB" id="A0A0D2JHJ9"/>
<evidence type="ECO:0000256" key="7">
    <source>
        <dbReference type="ARBA" id="ARBA00022989"/>
    </source>
</evidence>
<keyword evidence="7 10" id="KW-1133">Transmembrane helix</keyword>
<feature type="transmembrane region" description="Helical" evidence="10">
    <location>
        <begin position="42"/>
        <end position="69"/>
    </location>
</feature>
<keyword evidence="4" id="KW-0997">Cell inner membrane</keyword>
<dbReference type="Proteomes" id="UP000032233">
    <property type="component" value="Unassembled WGS sequence"/>
</dbReference>
<dbReference type="InterPro" id="IPR050480">
    <property type="entry name" value="CysZ-like"/>
</dbReference>
<feature type="transmembrane region" description="Helical" evidence="10">
    <location>
        <begin position="224"/>
        <end position="257"/>
    </location>
</feature>
<dbReference type="EMBL" id="AZAC01000004">
    <property type="protein sequence ID" value="KIX15221.1"/>
    <property type="molecule type" value="Genomic_DNA"/>
</dbReference>
<accession>A0A0D2JHJ9</accession>
<dbReference type="STRING" id="1429043.X474_05100"/>
<dbReference type="InterPro" id="IPR059112">
    <property type="entry name" value="CysZ/EI24"/>
</dbReference>
<dbReference type="Pfam" id="PF07264">
    <property type="entry name" value="EI24"/>
    <property type="match status" value="1"/>
</dbReference>
<evidence type="ECO:0000313" key="11">
    <source>
        <dbReference type="EMBL" id="KIX15221.1"/>
    </source>
</evidence>
<evidence type="ECO:0008006" key="13">
    <source>
        <dbReference type="Google" id="ProtNLM"/>
    </source>
</evidence>
<feature type="transmembrane region" description="Helical" evidence="10">
    <location>
        <begin position="180"/>
        <end position="203"/>
    </location>
</feature>
<dbReference type="GO" id="GO:0000103">
    <property type="term" value="P:sulfate assimilation"/>
    <property type="evidence" value="ECO:0007669"/>
    <property type="project" value="TreeGrafter"/>
</dbReference>
<sequence>MNKRKGAAMVLPNNGPGILPDGPVAGLIAPWRAIIFLLGNRGLWLLALAPFFLNILLFGLALWLGIFAFQNWLHSWLPTGDAWWWSLLYYLLFVLVILAFLGLLVYLFVIVGRILAAPFLEILTRRTETIALGRSHNAPDFGFWEGILRVLFQEAKKMVLYLLIMAGLLVFHLVPVLGSVFYTILAFWVTCFFLCLEFMDFSLERRGLSLKAKLAYAWRLKLGGLFFGASVMAGFLVPLLNLAFLPVAAVGGTLYYLKNPVKSNGRI</sequence>
<feature type="transmembrane region" description="Helical" evidence="10">
    <location>
        <begin position="89"/>
        <end position="116"/>
    </location>
</feature>
<evidence type="ECO:0000256" key="8">
    <source>
        <dbReference type="ARBA" id="ARBA00023032"/>
    </source>
</evidence>
<dbReference type="FunCoup" id="A0A0D2JHJ9">
    <property type="interactions" value="12"/>
</dbReference>
<protein>
    <recommendedName>
        <fullName evidence="13">Sulfate transporter CysZ</fullName>
    </recommendedName>
</protein>
<keyword evidence="2" id="KW-0813">Transport</keyword>
<dbReference type="InParanoid" id="A0A0D2JHJ9"/>
<keyword evidence="12" id="KW-1185">Reference proteome</keyword>
<evidence type="ECO:0000313" key="12">
    <source>
        <dbReference type="Proteomes" id="UP000032233"/>
    </source>
</evidence>
<dbReference type="PANTHER" id="PTHR37468:SF1">
    <property type="entry name" value="SULFATE TRANSPORTER CYSZ"/>
    <property type="match status" value="1"/>
</dbReference>
<evidence type="ECO:0000256" key="5">
    <source>
        <dbReference type="ARBA" id="ARBA00022605"/>
    </source>
</evidence>
<evidence type="ECO:0000256" key="10">
    <source>
        <dbReference type="SAM" id="Phobius"/>
    </source>
</evidence>
<keyword evidence="5" id="KW-0028">Amino-acid biosynthesis</keyword>
<organism evidence="11 12">
    <name type="scientific">Dethiosulfatarculus sandiegensis</name>
    <dbReference type="NCBI Taxonomy" id="1429043"/>
    <lineage>
        <taxon>Bacteria</taxon>
        <taxon>Pseudomonadati</taxon>
        <taxon>Thermodesulfobacteriota</taxon>
        <taxon>Desulfarculia</taxon>
        <taxon>Desulfarculales</taxon>
        <taxon>Desulfarculaceae</taxon>
        <taxon>Dethiosulfatarculus</taxon>
    </lineage>
</organism>
<dbReference type="PANTHER" id="PTHR37468">
    <property type="entry name" value="SULFATE TRANSPORTER CYSZ"/>
    <property type="match status" value="1"/>
</dbReference>
<comment type="caution">
    <text evidence="11">The sequence shown here is derived from an EMBL/GenBank/DDBJ whole genome shotgun (WGS) entry which is preliminary data.</text>
</comment>
<reference evidence="11 12" key="1">
    <citation type="submission" date="2013-11" db="EMBL/GenBank/DDBJ databases">
        <title>Metagenomic analysis of a methanogenic consortium involved in long chain n-alkane degradation.</title>
        <authorList>
            <person name="Davidova I.A."/>
            <person name="Callaghan A.V."/>
            <person name="Wawrik B."/>
            <person name="Pruitt S."/>
            <person name="Marks C."/>
            <person name="Duncan K.E."/>
            <person name="Suflita J.M."/>
        </authorList>
    </citation>
    <scope>NUCLEOTIDE SEQUENCE [LARGE SCALE GENOMIC DNA]</scope>
    <source>
        <strain evidence="11 12">SPR</strain>
    </source>
</reference>
<name>A0A0D2JHJ9_9BACT</name>